<dbReference type="Proteomes" id="UP000001645">
    <property type="component" value="Chromosome 8"/>
</dbReference>
<reference evidence="1" key="2">
    <citation type="submission" date="2025-08" db="UniProtKB">
        <authorList>
            <consortium name="Ensembl"/>
        </authorList>
    </citation>
    <scope>IDENTIFICATION</scope>
</reference>
<accession>A0A803Y6G8</accession>
<sequence length="62" mass="6754">MSLFENLAAPSRTAADKWANCRMAGNGAHCVPCNLYWHTAVCGNGQSSQFCVLVSECFRLSQ</sequence>
<reference evidence="1 2" key="1">
    <citation type="journal article" date="2010" name="PLoS Biol.">
        <title>Multi-platform next-generation sequencing of the domestic turkey (Meleagris gallopavo): genome assembly and analysis.</title>
        <authorList>
            <person name="Dalloul R.A."/>
            <person name="Long J.A."/>
            <person name="Zimin A.V."/>
            <person name="Aslam L."/>
            <person name="Beal K."/>
            <person name="Blomberg L.A."/>
            <person name="Bouffard P."/>
            <person name="Burt D.W."/>
            <person name="Crasta O."/>
            <person name="Crooijmans R.P."/>
            <person name="Cooper K."/>
            <person name="Coulombe R.A."/>
            <person name="De S."/>
            <person name="Delany M.E."/>
            <person name="Dodgson J.B."/>
            <person name="Dong J.J."/>
            <person name="Evans C."/>
            <person name="Frederickson K.M."/>
            <person name="Flicek P."/>
            <person name="Florea L."/>
            <person name="Folkerts O."/>
            <person name="Groenen M.A."/>
            <person name="Harkins T.T."/>
            <person name="Herrero J."/>
            <person name="Hoffmann S."/>
            <person name="Megens H.J."/>
            <person name="Jiang A."/>
            <person name="de Jong P."/>
            <person name="Kaiser P."/>
            <person name="Kim H."/>
            <person name="Kim K.W."/>
            <person name="Kim S."/>
            <person name="Langenberger D."/>
            <person name="Lee M.K."/>
            <person name="Lee T."/>
            <person name="Mane S."/>
            <person name="Marcais G."/>
            <person name="Marz M."/>
            <person name="McElroy A.P."/>
            <person name="Modise T."/>
            <person name="Nefedov M."/>
            <person name="Notredame C."/>
            <person name="Paton I.R."/>
            <person name="Payne W.S."/>
            <person name="Pertea G."/>
            <person name="Prickett D."/>
            <person name="Puiu D."/>
            <person name="Qioa D."/>
            <person name="Raineri E."/>
            <person name="Ruffier M."/>
            <person name="Salzberg S.L."/>
            <person name="Schatz M.C."/>
            <person name="Scheuring C."/>
            <person name="Schmidt C.J."/>
            <person name="Schroeder S."/>
            <person name="Searle S.M."/>
            <person name="Smith E.J."/>
            <person name="Smith J."/>
            <person name="Sonstegard T.S."/>
            <person name="Stadler P.F."/>
            <person name="Tafer H."/>
            <person name="Tu Z.J."/>
            <person name="Van Tassell C.P."/>
            <person name="Vilella A.J."/>
            <person name="Williams K.P."/>
            <person name="Yorke J.A."/>
            <person name="Zhang L."/>
            <person name="Zhang H.B."/>
            <person name="Zhang X."/>
            <person name="Zhang Y."/>
            <person name="Reed K.M."/>
        </authorList>
    </citation>
    <scope>NUCLEOTIDE SEQUENCE [LARGE SCALE GENOMIC DNA]</scope>
</reference>
<protein>
    <submittedName>
        <fullName evidence="1">Uncharacterized protein</fullName>
    </submittedName>
</protein>
<dbReference type="Ensembl" id="ENSMGAT00000026682.1">
    <property type="protein sequence ID" value="ENSMGAP00000027365.1"/>
    <property type="gene ID" value="ENSMGAG00000021615.1"/>
</dbReference>
<proteinExistence type="predicted"/>
<evidence type="ECO:0000313" key="1">
    <source>
        <dbReference type="Ensembl" id="ENSMGAP00000027365.1"/>
    </source>
</evidence>
<dbReference type="AlphaFoldDB" id="A0A803Y6G8"/>
<reference evidence="1" key="3">
    <citation type="submission" date="2025-09" db="UniProtKB">
        <authorList>
            <consortium name="Ensembl"/>
        </authorList>
    </citation>
    <scope>IDENTIFICATION</scope>
</reference>
<dbReference type="InParanoid" id="A0A803Y6G8"/>
<evidence type="ECO:0000313" key="2">
    <source>
        <dbReference type="Proteomes" id="UP000001645"/>
    </source>
</evidence>
<name>A0A803Y6G8_MELGA</name>
<keyword evidence="2" id="KW-1185">Reference proteome</keyword>
<organism evidence="1 2">
    <name type="scientific">Meleagris gallopavo</name>
    <name type="common">Wild turkey</name>
    <dbReference type="NCBI Taxonomy" id="9103"/>
    <lineage>
        <taxon>Eukaryota</taxon>
        <taxon>Metazoa</taxon>
        <taxon>Chordata</taxon>
        <taxon>Craniata</taxon>
        <taxon>Vertebrata</taxon>
        <taxon>Euteleostomi</taxon>
        <taxon>Archelosauria</taxon>
        <taxon>Archosauria</taxon>
        <taxon>Dinosauria</taxon>
        <taxon>Saurischia</taxon>
        <taxon>Theropoda</taxon>
        <taxon>Coelurosauria</taxon>
        <taxon>Aves</taxon>
        <taxon>Neognathae</taxon>
        <taxon>Galloanserae</taxon>
        <taxon>Galliformes</taxon>
        <taxon>Phasianidae</taxon>
        <taxon>Meleagridinae</taxon>
        <taxon>Meleagris</taxon>
    </lineage>
</organism>